<evidence type="ECO:0000256" key="1">
    <source>
        <dbReference type="SAM" id="MobiDB-lite"/>
    </source>
</evidence>
<evidence type="ECO:0000313" key="3">
    <source>
        <dbReference type="Proteomes" id="UP000007799"/>
    </source>
</evidence>
<feature type="compositionally biased region" description="Polar residues" evidence="1">
    <location>
        <begin position="841"/>
        <end position="856"/>
    </location>
</feature>
<feature type="region of interest" description="Disordered" evidence="1">
    <location>
        <begin position="349"/>
        <end position="664"/>
    </location>
</feature>
<gene>
    <name evidence="2" type="ORF">PTSG_12626</name>
</gene>
<name>F2UHK7_SALR5</name>
<feature type="compositionally biased region" description="Polar residues" evidence="1">
    <location>
        <begin position="399"/>
        <end position="411"/>
    </location>
</feature>
<feature type="region of interest" description="Disordered" evidence="1">
    <location>
        <begin position="285"/>
        <end position="336"/>
    </location>
</feature>
<feature type="region of interest" description="Disordered" evidence="1">
    <location>
        <begin position="1023"/>
        <end position="1116"/>
    </location>
</feature>
<feature type="compositionally biased region" description="Gly residues" evidence="1">
    <location>
        <begin position="175"/>
        <end position="189"/>
    </location>
</feature>
<feature type="region of interest" description="Disordered" evidence="1">
    <location>
        <begin position="783"/>
        <end position="822"/>
    </location>
</feature>
<feature type="compositionally biased region" description="Basic residues" evidence="1">
    <location>
        <begin position="707"/>
        <end position="717"/>
    </location>
</feature>
<feature type="compositionally biased region" description="Acidic residues" evidence="1">
    <location>
        <begin position="799"/>
        <end position="811"/>
    </location>
</feature>
<dbReference type="Proteomes" id="UP000007799">
    <property type="component" value="Unassembled WGS sequence"/>
</dbReference>
<dbReference type="KEGG" id="sre:PTSG_12626"/>
<dbReference type="RefSeq" id="XP_004991520.1">
    <property type="nucleotide sequence ID" value="XM_004991463.1"/>
</dbReference>
<feature type="compositionally biased region" description="Basic and acidic residues" evidence="1">
    <location>
        <begin position="901"/>
        <end position="921"/>
    </location>
</feature>
<feature type="compositionally biased region" description="Acidic residues" evidence="1">
    <location>
        <begin position="456"/>
        <end position="468"/>
    </location>
</feature>
<dbReference type="GeneID" id="16072080"/>
<protein>
    <submittedName>
        <fullName evidence="2">Uncharacterized protein</fullName>
    </submittedName>
</protein>
<organism evidence="3">
    <name type="scientific">Salpingoeca rosetta (strain ATCC 50818 / BSB-021)</name>
    <dbReference type="NCBI Taxonomy" id="946362"/>
    <lineage>
        <taxon>Eukaryota</taxon>
        <taxon>Choanoflagellata</taxon>
        <taxon>Craspedida</taxon>
        <taxon>Salpingoecidae</taxon>
        <taxon>Salpingoeca</taxon>
    </lineage>
</organism>
<feature type="region of interest" description="Disordered" evidence="1">
    <location>
        <begin position="160"/>
        <end position="205"/>
    </location>
</feature>
<proteinExistence type="predicted"/>
<feature type="compositionally biased region" description="Low complexity" evidence="1">
    <location>
        <begin position="520"/>
        <end position="531"/>
    </location>
</feature>
<feature type="compositionally biased region" description="Polar residues" evidence="1">
    <location>
        <begin position="604"/>
        <end position="615"/>
    </location>
</feature>
<feature type="compositionally biased region" description="Basic and acidic residues" evidence="1">
    <location>
        <begin position="474"/>
        <end position="493"/>
    </location>
</feature>
<dbReference type="AlphaFoldDB" id="F2UHK7"/>
<dbReference type="EMBL" id="GL832974">
    <property type="protein sequence ID" value="EGD76606.1"/>
    <property type="molecule type" value="Genomic_DNA"/>
</dbReference>
<feature type="compositionally biased region" description="Acidic residues" evidence="1">
    <location>
        <begin position="565"/>
        <end position="577"/>
    </location>
</feature>
<reference evidence="2" key="1">
    <citation type="submission" date="2009-08" db="EMBL/GenBank/DDBJ databases">
        <title>Annotation of Salpingoeca rosetta.</title>
        <authorList>
            <consortium name="The Broad Institute Genome Sequencing Platform"/>
            <person name="Russ C."/>
            <person name="Cuomo C."/>
            <person name="Burger G."/>
            <person name="Gray M.W."/>
            <person name="Holland P.W.H."/>
            <person name="King N."/>
            <person name="Lang F.B.F."/>
            <person name="Roger A.J."/>
            <person name="Ruiz-Trillo I."/>
            <person name="Young S.K."/>
            <person name="Zeng Q."/>
            <person name="Gargeya S."/>
            <person name="Alvarado L."/>
            <person name="Berlin A."/>
            <person name="Chapman S.B."/>
            <person name="Chen Z."/>
            <person name="Freedman E."/>
            <person name="Gellesch M."/>
            <person name="Goldberg J."/>
            <person name="Griggs A."/>
            <person name="Gujja S."/>
            <person name="Heilman E."/>
            <person name="Heiman D."/>
            <person name="Howarth C."/>
            <person name="Mehta T."/>
            <person name="Neiman D."/>
            <person name="Pearson M."/>
            <person name="Roberts A."/>
            <person name="Saif S."/>
            <person name="Shea T."/>
            <person name="Shenoy N."/>
            <person name="Sisk P."/>
            <person name="Stolte C."/>
            <person name="Sykes S."/>
            <person name="White J."/>
            <person name="Yandava C."/>
            <person name="Haas B."/>
            <person name="Nusbaum C."/>
            <person name="Birren B."/>
        </authorList>
    </citation>
    <scope>NUCLEOTIDE SEQUENCE [LARGE SCALE GENOMIC DNA]</scope>
    <source>
        <strain evidence="2">ATCC 50818</strain>
    </source>
</reference>
<accession>F2UHK7</accession>
<dbReference type="InParanoid" id="F2UHK7"/>
<feature type="compositionally biased region" description="Low complexity" evidence="1">
    <location>
        <begin position="309"/>
        <end position="335"/>
    </location>
</feature>
<feature type="region of interest" description="Disordered" evidence="1">
    <location>
        <begin position="840"/>
        <end position="956"/>
    </location>
</feature>
<sequence>MCLDCKRPRRTCRPPATTALHGCFLSREAMCKDTSADAPAATSMSNDKSSGVAAMAAHMVAHTATAVMVMRHVRRRAIVVACSHAWIVKQMTNNPWQAMTALLVIALQSTDTQTPVQAAAAAATPELAMPVQQQQQQRDGQAVSPHASLAAYLRRSLLHGGDHTRTDNGDYAEGSDGGGGGGARDGGATHGQTTGFDGVSSSPARMPVHDAHIHRAAATRASSSTAHRNGNSRVEHLWQQRSGNGGADAGLRRSSSDARLSSGVADLLARMPLAGDDVNAADNAVTSAPHSAQASYRRRGVPVTEQPRPSTTGTTTTTTPAAALAPLPSSFPLASNGSGTGILALLTEGQQQQQHHHQHHHEQQQQQQSWHGQASATSHGAPFSFAMHRRGTHQQQQQRGPGTLSQHSSPEGSDFTKTRSVGTIASSEHGGDGEDIRRWRRRFAPPRVPDAPDAPDAGDDDDDDDDDNGGAVEDLGHRDGCHETNIRDRRNHCEGSSGDMEAVGLEDGQDDDGRTAAQTDLDSSLHLSDLSVNDPEESSHYHRHHHHQHQHRPYRTLRGAHTSDDDGGDDGDDDDGSGGEGVGQHSHDGEGGGVRGGDGDDYGRQNSGDRANQSRRAAVHDRNSHQRGATHVNGRRRHGDGRGTGEHMQGEQETLVRQPLSPGQTLRASHLHAPLTLQTLTPDHDDDDVTPYGVDGHQDGMAQHATGRQHARSHVRARPLASRSSVNERGGHTPGPAVATTADGEDGSGRLDAHAHIFSADHPLLSSTGRKLAPTAFADVARVGARSREDDGSAGGGSDGDDGDDGDDGGDGGDGGGYGDEDIHSEHHAMVMARAAFLGVGSSNDRQSRGTSSTRTDGVDSGRLAGSLQDLPLPNIDGRGGGRGGGRRHHRNDDDDDEGDVAVREEDEHRRRQAKEEEDGRTAPNPARMQHGHTQNEARATAHSENSNGDGASGTGRWVQSRQEMHDHRQHQQEGQWWLEQAHVSNHDPKLSPLPSLLSSSPDTVHPSRAVALGASLTEAANNNRSATSTHNSNSHTSHTSHTGHNGVLGMAPWPAHHGGSSLVLTGGGDERSGVAALPPASLREQAAAVRGGGSDSADCSAGRGGWRMRAGHSPQ</sequence>
<feature type="compositionally biased region" description="Polar residues" evidence="1">
    <location>
        <begin position="369"/>
        <end position="378"/>
    </location>
</feature>
<feature type="compositionally biased region" description="Low complexity" evidence="1">
    <location>
        <begin position="1023"/>
        <end position="1046"/>
    </location>
</feature>
<feature type="compositionally biased region" description="Polar residues" evidence="1">
    <location>
        <begin position="192"/>
        <end position="203"/>
    </location>
</feature>
<feature type="region of interest" description="Disordered" evidence="1">
    <location>
        <begin position="680"/>
        <end position="750"/>
    </location>
</feature>
<keyword evidence="3" id="KW-1185">Reference proteome</keyword>
<dbReference type="OMA" id="GCHETNI"/>
<evidence type="ECO:0000313" key="2">
    <source>
        <dbReference type="EMBL" id="EGD76606.1"/>
    </source>
</evidence>
<feature type="compositionally biased region" description="Basic and acidic residues" evidence="1">
    <location>
        <begin position="640"/>
        <end position="650"/>
    </location>
</feature>
<feature type="compositionally biased region" description="Basic residues" evidence="1">
    <location>
        <begin position="541"/>
        <end position="555"/>
    </location>
</feature>